<dbReference type="Proteomes" id="UP000234681">
    <property type="component" value="Chromosome 19"/>
</dbReference>
<accession>A6JY50</accession>
<dbReference type="AlphaFoldDB" id="A6JY50"/>
<protein>
    <submittedName>
        <fullName evidence="1">RCG39048</fullName>
    </submittedName>
</protein>
<name>A6JY50_RAT</name>
<evidence type="ECO:0000313" key="2">
    <source>
        <dbReference type="Proteomes" id="UP000234681"/>
    </source>
</evidence>
<evidence type="ECO:0000313" key="1">
    <source>
        <dbReference type="EMBL" id="EDL87328.1"/>
    </source>
</evidence>
<gene>
    <name evidence="1" type="ORF">rCG_39048</name>
</gene>
<sequence length="49" mass="5602">MLLDWVKKEVFCLEEKVFLLMHVSVPHVSSACGNLKWYGIPLGLELQTV</sequence>
<organism evidence="1 2">
    <name type="scientific">Rattus norvegicus</name>
    <name type="common">Rat</name>
    <dbReference type="NCBI Taxonomy" id="10116"/>
    <lineage>
        <taxon>Eukaryota</taxon>
        <taxon>Metazoa</taxon>
        <taxon>Chordata</taxon>
        <taxon>Craniata</taxon>
        <taxon>Vertebrata</taxon>
        <taxon>Euteleostomi</taxon>
        <taxon>Mammalia</taxon>
        <taxon>Eutheria</taxon>
        <taxon>Euarchontoglires</taxon>
        <taxon>Glires</taxon>
        <taxon>Rodentia</taxon>
        <taxon>Myomorpha</taxon>
        <taxon>Muroidea</taxon>
        <taxon>Muridae</taxon>
        <taxon>Murinae</taxon>
        <taxon>Rattus</taxon>
    </lineage>
</organism>
<proteinExistence type="predicted"/>
<dbReference type="EMBL" id="CH474006">
    <property type="protein sequence ID" value="EDL87328.1"/>
    <property type="molecule type" value="Genomic_DNA"/>
</dbReference>
<dbReference type="PROSITE" id="PS51257">
    <property type="entry name" value="PROKAR_LIPOPROTEIN"/>
    <property type="match status" value="1"/>
</dbReference>
<reference evidence="2" key="1">
    <citation type="submission" date="2005-09" db="EMBL/GenBank/DDBJ databases">
        <authorList>
            <person name="Mural R.J."/>
            <person name="Li P.W."/>
            <person name="Adams M.D."/>
            <person name="Amanatides P.G."/>
            <person name="Baden-Tillson H."/>
            <person name="Barnstead M."/>
            <person name="Chin S.H."/>
            <person name="Dew I."/>
            <person name="Evans C.A."/>
            <person name="Ferriera S."/>
            <person name="Flanigan M."/>
            <person name="Fosler C."/>
            <person name="Glodek A."/>
            <person name="Gu Z."/>
            <person name="Holt R.A."/>
            <person name="Jennings D."/>
            <person name="Kraft C.L."/>
            <person name="Lu F."/>
            <person name="Nguyen T."/>
            <person name="Nusskern D.R."/>
            <person name="Pfannkoch C.M."/>
            <person name="Sitter C."/>
            <person name="Sutton G.G."/>
            <person name="Venter J.C."/>
            <person name="Wang Z."/>
            <person name="Woodage T."/>
            <person name="Zheng X.H."/>
            <person name="Zhong F."/>
        </authorList>
    </citation>
    <scope>NUCLEOTIDE SEQUENCE [LARGE SCALE GENOMIC DNA]</scope>
    <source>
        <strain>BN</strain>
        <strain evidence="2">Sprague-Dawley</strain>
    </source>
</reference>